<name>A0AB39QEG9_9ACTN</name>
<proteinExistence type="predicted"/>
<evidence type="ECO:0000313" key="1">
    <source>
        <dbReference type="EMBL" id="XDQ39743.1"/>
    </source>
</evidence>
<dbReference type="AlphaFoldDB" id="A0AB39QEG9"/>
<dbReference type="RefSeq" id="WP_369174457.1">
    <property type="nucleotide sequence ID" value="NZ_CP163439.1"/>
</dbReference>
<accession>A0AB39QEG9</accession>
<organism evidence="1">
    <name type="scientific">Streptomyces sp. R28</name>
    <dbReference type="NCBI Taxonomy" id="3238628"/>
    <lineage>
        <taxon>Bacteria</taxon>
        <taxon>Bacillati</taxon>
        <taxon>Actinomycetota</taxon>
        <taxon>Actinomycetes</taxon>
        <taxon>Kitasatosporales</taxon>
        <taxon>Streptomycetaceae</taxon>
        <taxon>Streptomyces</taxon>
    </lineage>
</organism>
<sequence>MFEIRKPRTVAQGRRKLTREWEEYFRLVRQGVSGVAGQGIGENFALYRMDTGLRLRAPRHGCSAFAAAVRFPGCGLA</sequence>
<reference evidence="1" key="1">
    <citation type="submission" date="2024-07" db="EMBL/GenBank/DDBJ databases">
        <authorList>
            <person name="Yu S.T."/>
        </authorList>
    </citation>
    <scope>NUCLEOTIDE SEQUENCE</scope>
    <source>
        <strain evidence="1">R28</strain>
    </source>
</reference>
<dbReference type="EMBL" id="CP163439">
    <property type="protein sequence ID" value="XDQ39743.1"/>
    <property type="molecule type" value="Genomic_DNA"/>
</dbReference>
<gene>
    <name evidence="1" type="ORF">AB5J49_43885</name>
</gene>
<protein>
    <submittedName>
        <fullName evidence="1">Uncharacterized protein</fullName>
    </submittedName>
</protein>